<keyword evidence="2" id="KW-1185">Reference proteome</keyword>
<dbReference type="Proteomes" id="UP000199031">
    <property type="component" value="Unassembled WGS sequence"/>
</dbReference>
<dbReference type="GO" id="GO:0016740">
    <property type="term" value="F:transferase activity"/>
    <property type="evidence" value="ECO:0007669"/>
    <property type="project" value="UniProtKB-KW"/>
</dbReference>
<keyword evidence="1" id="KW-0808">Transferase</keyword>
<evidence type="ECO:0000313" key="2">
    <source>
        <dbReference type="Proteomes" id="UP000199031"/>
    </source>
</evidence>
<proteinExistence type="predicted"/>
<reference evidence="1 2" key="1">
    <citation type="submission" date="2016-10" db="EMBL/GenBank/DDBJ databases">
        <authorList>
            <person name="de Groot N.N."/>
        </authorList>
    </citation>
    <scope>NUCLEOTIDE SEQUENCE [LARGE SCALE GENOMIC DNA]</scope>
    <source>
        <strain evidence="1 2">DSM 28286</strain>
    </source>
</reference>
<dbReference type="Gene3D" id="3.10.450.620">
    <property type="entry name" value="JHP933, nucleotidyltransferase-like core domain"/>
    <property type="match status" value="1"/>
</dbReference>
<evidence type="ECO:0000313" key="1">
    <source>
        <dbReference type="EMBL" id="SFP59304.1"/>
    </source>
</evidence>
<dbReference type="Pfam" id="PF08843">
    <property type="entry name" value="AbiEii"/>
    <property type="match status" value="1"/>
</dbReference>
<accession>A0A1I5RL74</accession>
<dbReference type="RefSeq" id="WP_177191778.1">
    <property type="nucleotide sequence ID" value="NZ_FOXQ01000001.1"/>
</dbReference>
<dbReference type="AlphaFoldDB" id="A0A1I5RL74"/>
<dbReference type="EMBL" id="FOXQ01000001">
    <property type="protein sequence ID" value="SFP59304.1"/>
    <property type="molecule type" value="Genomic_DNA"/>
</dbReference>
<dbReference type="STRING" id="1465490.SAMN05444277_101308"/>
<organism evidence="1 2">
    <name type="scientific">Parafilimonas terrae</name>
    <dbReference type="NCBI Taxonomy" id="1465490"/>
    <lineage>
        <taxon>Bacteria</taxon>
        <taxon>Pseudomonadati</taxon>
        <taxon>Bacteroidota</taxon>
        <taxon>Chitinophagia</taxon>
        <taxon>Chitinophagales</taxon>
        <taxon>Chitinophagaceae</taxon>
        <taxon>Parafilimonas</taxon>
    </lineage>
</organism>
<protein>
    <submittedName>
        <fullName evidence="1">Nucleotidyl transferase AbiEii toxin, Type IV TA system</fullName>
    </submittedName>
</protein>
<name>A0A1I5RL74_9BACT</name>
<dbReference type="InterPro" id="IPR014942">
    <property type="entry name" value="AbiEii"/>
</dbReference>
<gene>
    <name evidence="1" type="ORF">SAMN05444277_101308</name>
</gene>
<sequence>MKLKEFNNFSLVGGTALALKFGHRISVDLDFFSNKDFDIENITKALQTEFTSNFLIESKNLKWGLFCFIEDIKVDIIHYKHPTIYQPDTIENIRIYSTPDIAAMKINAILGRGKKNYFWDLLELLQHYKLAELISFYNKKYASQNLLITIPQAITYFDDAEDSEEPVSLKNQTWDSVKKAIQKSVREYLS</sequence>